<dbReference type="AlphaFoldDB" id="A0A3P2AE30"/>
<name>A0A3P2AE30_9BACE</name>
<protein>
    <recommendedName>
        <fullName evidence="3">DUF4071 domain-containing protein</fullName>
    </recommendedName>
</protein>
<gene>
    <name evidence="1" type="ORF">EII33_03670</name>
</gene>
<evidence type="ECO:0008006" key="3">
    <source>
        <dbReference type="Google" id="ProtNLM"/>
    </source>
</evidence>
<dbReference type="InterPro" id="IPR011990">
    <property type="entry name" value="TPR-like_helical_dom_sf"/>
</dbReference>
<dbReference type="EMBL" id="RQYF01000010">
    <property type="protein sequence ID" value="RRD92420.1"/>
    <property type="molecule type" value="Genomic_DNA"/>
</dbReference>
<comment type="caution">
    <text evidence="1">The sequence shown here is derived from an EMBL/GenBank/DDBJ whole genome shotgun (WGS) entry which is preliminary data.</text>
</comment>
<dbReference type="Proteomes" id="UP000279562">
    <property type="component" value="Unassembled WGS sequence"/>
</dbReference>
<dbReference type="InterPro" id="IPR046880">
    <property type="entry name" value="TPR-S"/>
</dbReference>
<keyword evidence="2" id="KW-1185">Reference proteome</keyword>
<proteinExistence type="predicted"/>
<organism evidence="1 2">
    <name type="scientific">Prevotella heparinolytica</name>
    <dbReference type="NCBI Taxonomy" id="28113"/>
    <lineage>
        <taxon>Bacteria</taxon>
        <taxon>Pseudomonadati</taxon>
        <taxon>Bacteroidota</taxon>
        <taxon>Bacteroidia</taxon>
        <taxon>Bacteroidales</taxon>
        <taxon>Bacteroidaceae</taxon>
        <taxon>Bacteroides</taxon>
    </lineage>
</organism>
<evidence type="ECO:0000313" key="1">
    <source>
        <dbReference type="EMBL" id="RRD92420.1"/>
    </source>
</evidence>
<sequence>MQMENRKRICFVIMGFGKKQDPYTNRTIDLDATYNKIIQPSAEACDYKCIRADEILDSGTIDRSMYALLYKADLVIADITTDNANALYELGTRHALRPFSTIIIKGGESKIPFDLGHTRILSYEHLGNEISKKEAQRSVRELKSIIKAVTENPVPDSPLYTYIPKIEQPKISDEDLKEIIGELRAKENTVYSLSEQAKRFMHEKRFEEAAQKWHKLRQMVENDIFYIQQEALCTYKSEKPGKVPALTNALQIMASIKEQTDTETLGITGAINKRLWYETKDESYLDYAIEMYRKGWTLHQDYYTGENYALCLEQKSILEKDERHKIHKQVEAEEIRKQIIDIILPTLEEEEPEELKWKYATLANCYFALGDVKKEQEYDQKFKEQNPEDWEIETYLENKQNSINCNNK</sequence>
<reference evidence="1 2" key="1">
    <citation type="submission" date="2018-11" db="EMBL/GenBank/DDBJ databases">
        <title>Genomes From Bacteria Associated with the Canine Oral Cavity: a Test Case for Automated Genome-Based Taxonomic Assignment.</title>
        <authorList>
            <person name="Coil D.A."/>
            <person name="Jospin G."/>
            <person name="Darling A.E."/>
            <person name="Wallis C."/>
            <person name="Davis I.J."/>
            <person name="Harris S."/>
            <person name="Eisen J.A."/>
            <person name="Holcombe L.J."/>
            <person name="O'Flynn C."/>
        </authorList>
    </citation>
    <scope>NUCLEOTIDE SEQUENCE [LARGE SCALE GENOMIC DNA]</scope>
    <source>
        <strain evidence="1 2">OH1047_COT-310</strain>
    </source>
</reference>
<accession>A0A3P2AE30</accession>
<dbReference type="SUPFAM" id="SSF48452">
    <property type="entry name" value="TPR-like"/>
    <property type="match status" value="1"/>
</dbReference>
<evidence type="ECO:0000313" key="2">
    <source>
        <dbReference type="Proteomes" id="UP000279562"/>
    </source>
</evidence>
<dbReference type="Pfam" id="PF20308">
    <property type="entry name" value="TPR-S"/>
    <property type="match status" value="1"/>
</dbReference>